<protein>
    <recommendedName>
        <fullName evidence="9">Cytochrome P450</fullName>
    </recommendedName>
</protein>
<evidence type="ECO:0000313" key="8">
    <source>
        <dbReference type="Proteomes" id="UP000243459"/>
    </source>
</evidence>
<evidence type="ECO:0000313" key="7">
    <source>
        <dbReference type="EMBL" id="ONK71471.1"/>
    </source>
</evidence>
<keyword evidence="8" id="KW-1185">Reference proteome</keyword>
<dbReference type="PRINTS" id="PR00385">
    <property type="entry name" value="P450"/>
</dbReference>
<proteinExistence type="inferred from homology"/>
<dbReference type="InterPro" id="IPR002401">
    <property type="entry name" value="Cyt_P450_E_grp-I"/>
</dbReference>
<keyword evidence="2 5" id="KW-0479">Metal-binding</keyword>
<dbReference type="Gene3D" id="1.10.630.10">
    <property type="entry name" value="Cytochrome P450"/>
    <property type="match status" value="1"/>
</dbReference>
<evidence type="ECO:0008006" key="9">
    <source>
        <dbReference type="Google" id="ProtNLM"/>
    </source>
</evidence>
<dbReference type="GO" id="GO:0005506">
    <property type="term" value="F:iron ion binding"/>
    <property type="evidence" value="ECO:0007669"/>
    <property type="project" value="InterPro"/>
</dbReference>
<reference evidence="8" key="1">
    <citation type="journal article" date="2017" name="Nat. Commun.">
        <title>The asparagus genome sheds light on the origin and evolution of a young Y chromosome.</title>
        <authorList>
            <person name="Harkess A."/>
            <person name="Zhou J."/>
            <person name="Xu C."/>
            <person name="Bowers J.E."/>
            <person name="Van der Hulst R."/>
            <person name="Ayyampalayam S."/>
            <person name="Mercati F."/>
            <person name="Riccardi P."/>
            <person name="McKain M.R."/>
            <person name="Kakrana A."/>
            <person name="Tang H."/>
            <person name="Ray J."/>
            <person name="Groenendijk J."/>
            <person name="Arikit S."/>
            <person name="Mathioni S.M."/>
            <person name="Nakano M."/>
            <person name="Shan H."/>
            <person name="Telgmann-Rauber A."/>
            <person name="Kanno A."/>
            <person name="Yue Z."/>
            <person name="Chen H."/>
            <person name="Li W."/>
            <person name="Chen Y."/>
            <person name="Xu X."/>
            <person name="Zhang Y."/>
            <person name="Luo S."/>
            <person name="Chen H."/>
            <person name="Gao J."/>
            <person name="Mao Z."/>
            <person name="Pires J.C."/>
            <person name="Luo M."/>
            <person name="Kudrna D."/>
            <person name="Wing R.A."/>
            <person name="Meyers B.C."/>
            <person name="Yi K."/>
            <person name="Kong H."/>
            <person name="Lavrijsen P."/>
            <person name="Sunseri F."/>
            <person name="Falavigna A."/>
            <person name="Ye Y."/>
            <person name="Leebens-Mack J.H."/>
            <person name="Chen G."/>
        </authorList>
    </citation>
    <scope>NUCLEOTIDE SEQUENCE [LARGE SCALE GENOMIC DNA]</scope>
    <source>
        <strain evidence="8">cv. DH0086</strain>
    </source>
</reference>
<dbReference type="InterPro" id="IPR036396">
    <property type="entry name" value="Cyt_P450_sf"/>
</dbReference>
<dbReference type="SUPFAM" id="SSF48264">
    <property type="entry name" value="Cytochrome P450"/>
    <property type="match status" value="1"/>
</dbReference>
<evidence type="ECO:0000256" key="2">
    <source>
        <dbReference type="ARBA" id="ARBA00022723"/>
    </source>
</evidence>
<dbReference type="Proteomes" id="UP000243459">
    <property type="component" value="Chromosome 4"/>
</dbReference>
<organism evidence="7 8">
    <name type="scientific">Asparagus officinalis</name>
    <name type="common">Garden asparagus</name>
    <dbReference type="NCBI Taxonomy" id="4686"/>
    <lineage>
        <taxon>Eukaryota</taxon>
        <taxon>Viridiplantae</taxon>
        <taxon>Streptophyta</taxon>
        <taxon>Embryophyta</taxon>
        <taxon>Tracheophyta</taxon>
        <taxon>Spermatophyta</taxon>
        <taxon>Magnoliopsida</taxon>
        <taxon>Liliopsida</taxon>
        <taxon>Asparagales</taxon>
        <taxon>Asparagaceae</taxon>
        <taxon>Asparagoideae</taxon>
        <taxon>Asparagus</taxon>
    </lineage>
</organism>
<evidence type="ECO:0000256" key="4">
    <source>
        <dbReference type="ARBA" id="ARBA00023004"/>
    </source>
</evidence>
<comment type="cofactor">
    <cofactor evidence="5">
        <name>heme</name>
        <dbReference type="ChEBI" id="CHEBI:30413"/>
    </cofactor>
</comment>
<dbReference type="PROSITE" id="PS00086">
    <property type="entry name" value="CYTOCHROME_P450"/>
    <property type="match status" value="1"/>
</dbReference>
<dbReference type="CDD" id="cd11073">
    <property type="entry name" value="CYP76-like"/>
    <property type="match status" value="1"/>
</dbReference>
<keyword evidence="5 6" id="KW-0349">Heme</keyword>
<comment type="similarity">
    <text evidence="1 6">Belongs to the cytochrome P450 family.</text>
</comment>
<keyword evidence="4 5" id="KW-0408">Iron</keyword>
<dbReference type="FunFam" id="1.10.630.10:FF:000007">
    <property type="entry name" value="Cytochrome P450 76C4"/>
    <property type="match status" value="1"/>
</dbReference>
<evidence type="ECO:0000256" key="6">
    <source>
        <dbReference type="RuleBase" id="RU000461"/>
    </source>
</evidence>
<gene>
    <name evidence="7" type="ORF">A4U43_C04F9000</name>
</gene>
<evidence type="ECO:0000256" key="1">
    <source>
        <dbReference type="ARBA" id="ARBA00010617"/>
    </source>
</evidence>
<dbReference type="PANTHER" id="PTHR47950">
    <property type="entry name" value="CYTOCHROME P450, FAMILY 76, SUBFAMILY C, POLYPEPTIDE 5-RELATED"/>
    <property type="match status" value="1"/>
</dbReference>
<evidence type="ECO:0000256" key="5">
    <source>
        <dbReference type="PIRSR" id="PIRSR602401-1"/>
    </source>
</evidence>
<dbReference type="Gramene" id="ONK71471">
    <property type="protein sequence ID" value="ONK71471"/>
    <property type="gene ID" value="A4U43_C04F9000"/>
</dbReference>
<accession>A0A5P1F489</accession>
<sequence length="483" mass="54536">MASFDLLHLQFSPKSRTNLPPAKPSPVVGNLFALAKAHRSLAELAKSYGPIISLKLGQVTTIVVSSPDLAREVLIKKDQIFCARSVPDAVRAANHHQVSVAWLPANQLWKNLRIICSAQFLTSQRLDSNKALRHKKVRELVEYLRERSTAKEAVDIGRAAFMTVLNMLSNTLFSVDMVDAGSDSAQEFKDLVWGIMEELGTANVSDFFPLVRGLDLQGKRRRTEGYFRKLHSIFDELIDGRLKETELGHETNNDFLDAILSGQSKLDRHVMNSLLMDMFVGGTDSISHTVEWVMAELLRNPDTMRKVQAELFESFDKTIELDETEVLKLPYLQATIKESLRLHSPGPFLLPRKAETDTELCGYSIPQHSWILVNAWALGRHESLWKDPDVFMPERFLERDVEYKGQYFEFIPFGAGRRICPGLPLASRMVPLMLASLLYHFKWELADGMRAENVDLSDKLGVTLALAHPIRAIPVPNEDFLGN</sequence>
<keyword evidence="6" id="KW-0503">Monooxygenase</keyword>
<dbReference type="Pfam" id="PF00067">
    <property type="entry name" value="p450"/>
    <property type="match status" value="1"/>
</dbReference>
<dbReference type="PRINTS" id="PR00463">
    <property type="entry name" value="EP450I"/>
</dbReference>
<evidence type="ECO:0000256" key="3">
    <source>
        <dbReference type="ARBA" id="ARBA00023002"/>
    </source>
</evidence>
<dbReference type="AlphaFoldDB" id="A0A5P1F489"/>
<name>A0A5P1F489_ASPOF</name>
<dbReference type="PANTHER" id="PTHR47950:SF48">
    <property type="entry name" value="CYTOCHROME P450 FAMILY PROTEIN, EXPRESSED"/>
    <property type="match status" value="1"/>
</dbReference>
<dbReference type="InterPro" id="IPR017972">
    <property type="entry name" value="Cyt_P450_CS"/>
</dbReference>
<keyword evidence="3 6" id="KW-0560">Oxidoreductase</keyword>
<dbReference type="GO" id="GO:0051502">
    <property type="term" value="P:diterpene phytoalexin biosynthetic process"/>
    <property type="evidence" value="ECO:0007669"/>
    <property type="project" value="UniProtKB-ARBA"/>
</dbReference>
<dbReference type="GO" id="GO:0016709">
    <property type="term" value="F:oxidoreductase activity, acting on paired donors, with incorporation or reduction of molecular oxygen, NAD(P)H as one donor, and incorporation of one atom of oxygen"/>
    <property type="evidence" value="ECO:0007669"/>
    <property type="project" value="UniProtKB-ARBA"/>
</dbReference>
<dbReference type="EMBL" id="CM007384">
    <property type="protein sequence ID" value="ONK71471.1"/>
    <property type="molecule type" value="Genomic_DNA"/>
</dbReference>
<dbReference type="InterPro" id="IPR001128">
    <property type="entry name" value="Cyt_P450"/>
</dbReference>
<dbReference type="OMA" id="SFSMGWL"/>
<feature type="binding site" description="axial binding residue" evidence="5">
    <location>
        <position position="420"/>
    </location>
    <ligand>
        <name>heme</name>
        <dbReference type="ChEBI" id="CHEBI:30413"/>
    </ligand>
    <ligandPart>
        <name>Fe</name>
        <dbReference type="ChEBI" id="CHEBI:18248"/>
    </ligandPart>
</feature>
<dbReference type="GO" id="GO:0020037">
    <property type="term" value="F:heme binding"/>
    <property type="evidence" value="ECO:0007669"/>
    <property type="project" value="InterPro"/>
</dbReference>